<feature type="region of interest" description="Disordered" evidence="1">
    <location>
        <begin position="123"/>
        <end position="205"/>
    </location>
</feature>
<sequence>MQSYPSHLETSPATPPLAPPPSHRHVAWPHKSRHDSAGPAQVDMYGAASIRLPYSPAPSCANIPLPYSPCPTPVRVPAWPPASTFPLPLPSQTVESGRKTPDRKYVGPDIGRWGVDWACMAASDDEDDEEGEGIRETEQKVREKRDRKRERVVVSRQSGDARVDAPCPRNRDDDDDSQGDSVRVDEREEDARYSGPRRGRKKGWTRRFGTKGNRVRWMVRGARIGLRFVGYVGCMAHDVEGEREWRQKWF</sequence>
<gene>
    <name evidence="2" type="ORF">BDU57DRAFT_536563</name>
</gene>
<protein>
    <submittedName>
        <fullName evidence="2">Uncharacterized protein</fullName>
    </submittedName>
</protein>
<reference evidence="2" key="1">
    <citation type="journal article" date="2020" name="Stud. Mycol.">
        <title>101 Dothideomycetes genomes: a test case for predicting lifestyles and emergence of pathogens.</title>
        <authorList>
            <person name="Haridas S."/>
            <person name="Albert R."/>
            <person name="Binder M."/>
            <person name="Bloem J."/>
            <person name="Labutti K."/>
            <person name="Salamov A."/>
            <person name="Andreopoulos B."/>
            <person name="Baker S."/>
            <person name="Barry K."/>
            <person name="Bills G."/>
            <person name="Bluhm B."/>
            <person name="Cannon C."/>
            <person name="Castanera R."/>
            <person name="Culley D."/>
            <person name="Daum C."/>
            <person name="Ezra D."/>
            <person name="Gonzalez J."/>
            <person name="Henrissat B."/>
            <person name="Kuo A."/>
            <person name="Liang C."/>
            <person name="Lipzen A."/>
            <person name="Lutzoni F."/>
            <person name="Magnuson J."/>
            <person name="Mondo S."/>
            <person name="Nolan M."/>
            <person name="Ohm R."/>
            <person name="Pangilinan J."/>
            <person name="Park H.-J."/>
            <person name="Ramirez L."/>
            <person name="Alfaro M."/>
            <person name="Sun H."/>
            <person name="Tritt A."/>
            <person name="Yoshinaga Y."/>
            <person name="Zwiers L.-H."/>
            <person name="Turgeon B."/>
            <person name="Goodwin S."/>
            <person name="Spatafora J."/>
            <person name="Crous P."/>
            <person name="Grigoriev I."/>
        </authorList>
    </citation>
    <scope>NUCLEOTIDE SEQUENCE</scope>
    <source>
        <strain evidence="2">HMLAC05119</strain>
    </source>
</reference>
<accession>A0A6A5QW65</accession>
<keyword evidence="3" id="KW-1185">Reference proteome</keyword>
<feature type="compositionally biased region" description="Basic and acidic residues" evidence="1">
    <location>
        <begin position="132"/>
        <end position="163"/>
    </location>
</feature>
<name>A0A6A5QW65_AMPQU</name>
<feature type="compositionally biased region" description="Basic residues" evidence="1">
    <location>
        <begin position="195"/>
        <end position="205"/>
    </location>
</feature>
<feature type="compositionally biased region" description="Basic and acidic residues" evidence="1">
    <location>
        <begin position="96"/>
        <end position="106"/>
    </location>
</feature>
<evidence type="ECO:0000313" key="2">
    <source>
        <dbReference type="EMBL" id="KAF1919599.1"/>
    </source>
</evidence>
<evidence type="ECO:0000313" key="3">
    <source>
        <dbReference type="Proteomes" id="UP000800096"/>
    </source>
</evidence>
<feature type="region of interest" description="Disordered" evidence="1">
    <location>
        <begin position="1"/>
        <end position="40"/>
    </location>
</feature>
<feature type="compositionally biased region" description="Basic residues" evidence="1">
    <location>
        <begin position="22"/>
        <end position="33"/>
    </location>
</feature>
<evidence type="ECO:0000256" key="1">
    <source>
        <dbReference type="SAM" id="MobiDB-lite"/>
    </source>
</evidence>
<dbReference type="AlphaFoldDB" id="A0A6A5QW65"/>
<dbReference type="EMBL" id="ML979133">
    <property type="protein sequence ID" value="KAF1919599.1"/>
    <property type="molecule type" value="Genomic_DNA"/>
</dbReference>
<organism evidence="2 3">
    <name type="scientific">Ampelomyces quisqualis</name>
    <name type="common">Powdery mildew agent</name>
    <dbReference type="NCBI Taxonomy" id="50730"/>
    <lineage>
        <taxon>Eukaryota</taxon>
        <taxon>Fungi</taxon>
        <taxon>Dikarya</taxon>
        <taxon>Ascomycota</taxon>
        <taxon>Pezizomycotina</taxon>
        <taxon>Dothideomycetes</taxon>
        <taxon>Pleosporomycetidae</taxon>
        <taxon>Pleosporales</taxon>
        <taxon>Pleosporineae</taxon>
        <taxon>Phaeosphaeriaceae</taxon>
        <taxon>Ampelomyces</taxon>
    </lineage>
</organism>
<feature type="compositionally biased region" description="Basic and acidic residues" evidence="1">
    <location>
        <begin position="182"/>
        <end position="192"/>
    </location>
</feature>
<dbReference type="Proteomes" id="UP000800096">
    <property type="component" value="Unassembled WGS sequence"/>
</dbReference>
<feature type="region of interest" description="Disordered" evidence="1">
    <location>
        <begin position="85"/>
        <end position="107"/>
    </location>
</feature>
<proteinExistence type="predicted"/>